<feature type="region of interest" description="Disordered" evidence="3">
    <location>
        <begin position="1"/>
        <end position="24"/>
    </location>
</feature>
<keyword evidence="6" id="KW-1185">Reference proteome</keyword>
<dbReference type="Pfam" id="PF00583">
    <property type="entry name" value="Acetyltransf_1"/>
    <property type="match status" value="1"/>
</dbReference>
<dbReference type="CDD" id="cd04301">
    <property type="entry name" value="NAT_SF"/>
    <property type="match status" value="1"/>
</dbReference>
<dbReference type="RefSeq" id="WP_119971135.1">
    <property type="nucleotide sequence ID" value="NZ_JBHSQA010000001.1"/>
</dbReference>
<evidence type="ECO:0000256" key="3">
    <source>
        <dbReference type="SAM" id="MobiDB-lite"/>
    </source>
</evidence>
<keyword evidence="2" id="KW-0012">Acyltransferase</keyword>
<dbReference type="EMBL" id="QZVS01000052">
    <property type="protein sequence ID" value="RJT91047.1"/>
    <property type="molecule type" value="Genomic_DNA"/>
</dbReference>
<proteinExistence type="predicted"/>
<protein>
    <submittedName>
        <fullName evidence="5">GNAT family N-acetyltransferase</fullName>
    </submittedName>
</protein>
<dbReference type="SUPFAM" id="SSF55729">
    <property type="entry name" value="Acyl-CoA N-acyltransferases (Nat)"/>
    <property type="match status" value="1"/>
</dbReference>
<gene>
    <name evidence="5" type="ORF">D6T64_02495</name>
</gene>
<evidence type="ECO:0000259" key="4">
    <source>
        <dbReference type="PROSITE" id="PS51186"/>
    </source>
</evidence>
<dbReference type="InterPro" id="IPR016181">
    <property type="entry name" value="Acyl_CoA_acyltransferase"/>
</dbReference>
<dbReference type="Proteomes" id="UP000272015">
    <property type="component" value="Unassembled WGS sequence"/>
</dbReference>
<dbReference type="PROSITE" id="PS51186">
    <property type="entry name" value="GNAT"/>
    <property type="match status" value="2"/>
</dbReference>
<evidence type="ECO:0000256" key="2">
    <source>
        <dbReference type="ARBA" id="ARBA00023315"/>
    </source>
</evidence>
<keyword evidence="1 5" id="KW-0808">Transferase</keyword>
<name>A0A3A5MLS4_9MICO</name>
<accession>A0A3A5MLS4</accession>
<sequence>MPDPERAQSIRPQTPRPPSESPLSARVAAPIRLAVPRHPDVAFWRAATDADIDGIWQLRQAMGRVDHPNYLTARGAIAADFGYSHFHAEHDSLIGLDTNGRVVAVGMVMFPPRQVTLVRSMPIGGVHPDLRGRGIGRQLLAWQLGRAQQQLASSSKLLPGWILAYADERSPQTARMLRLGGMHLSRYFLSLERPLTEPIAEVEPAPGIRLAPFSMQDSAAVHVARDDAFMDHWASQPMSDENWNAFVTGRWFRPDLSFVAFGTDDAGAEQVVGFVLSSANEDVWRTQGFTGGYVDLVGVTTAWRGRHIAQSLLAAHLEAGRALGYDRSTLAVDSASPTGALGLYEGMGYVPTHRKLAFTLQY</sequence>
<dbReference type="AlphaFoldDB" id="A0A3A5MLS4"/>
<dbReference type="InterPro" id="IPR000182">
    <property type="entry name" value="GNAT_dom"/>
</dbReference>
<dbReference type="GO" id="GO:0016747">
    <property type="term" value="F:acyltransferase activity, transferring groups other than amino-acyl groups"/>
    <property type="evidence" value="ECO:0007669"/>
    <property type="project" value="InterPro"/>
</dbReference>
<dbReference type="InterPro" id="IPR050680">
    <property type="entry name" value="YpeA/RimI_acetyltransf"/>
</dbReference>
<dbReference type="PANTHER" id="PTHR43420">
    <property type="entry name" value="ACETYLTRANSFERASE"/>
    <property type="match status" value="1"/>
</dbReference>
<evidence type="ECO:0000256" key="1">
    <source>
        <dbReference type="ARBA" id="ARBA00022679"/>
    </source>
</evidence>
<feature type="domain" description="N-acetyltransferase" evidence="4">
    <location>
        <begin position="208"/>
        <end position="362"/>
    </location>
</feature>
<dbReference type="PANTHER" id="PTHR43420:SF44">
    <property type="entry name" value="ACETYLTRANSFERASE YPEA"/>
    <property type="match status" value="1"/>
</dbReference>
<dbReference type="Gene3D" id="3.40.630.30">
    <property type="match status" value="1"/>
</dbReference>
<comment type="caution">
    <text evidence="5">The sequence shown here is derived from an EMBL/GenBank/DDBJ whole genome shotgun (WGS) entry which is preliminary data.</text>
</comment>
<evidence type="ECO:0000313" key="6">
    <source>
        <dbReference type="Proteomes" id="UP000272015"/>
    </source>
</evidence>
<reference evidence="5 6" key="1">
    <citation type="submission" date="2018-09" db="EMBL/GenBank/DDBJ databases">
        <title>Novel species of Cryobacterium.</title>
        <authorList>
            <person name="Liu Q."/>
            <person name="Xin Y.-H."/>
        </authorList>
    </citation>
    <scope>NUCLEOTIDE SEQUENCE [LARGE SCALE GENOMIC DNA]</scope>
    <source>
        <strain evidence="5 6">Hh39</strain>
    </source>
</reference>
<dbReference type="OrthoDB" id="9799092at2"/>
<evidence type="ECO:0000313" key="5">
    <source>
        <dbReference type="EMBL" id="RJT91047.1"/>
    </source>
</evidence>
<organism evidence="5 6">
    <name type="scientific">Cryobacterium melibiosiphilum</name>
    <dbReference type="NCBI Taxonomy" id="995039"/>
    <lineage>
        <taxon>Bacteria</taxon>
        <taxon>Bacillati</taxon>
        <taxon>Actinomycetota</taxon>
        <taxon>Actinomycetes</taxon>
        <taxon>Micrococcales</taxon>
        <taxon>Microbacteriaceae</taxon>
        <taxon>Cryobacterium</taxon>
    </lineage>
</organism>
<feature type="domain" description="N-acetyltransferase" evidence="4">
    <location>
        <begin position="42"/>
        <end position="196"/>
    </location>
</feature>